<dbReference type="NCBIfam" id="TIGR01484">
    <property type="entry name" value="HAD-SF-IIB"/>
    <property type="match status" value="1"/>
</dbReference>
<dbReference type="GO" id="GO:0016791">
    <property type="term" value="F:phosphatase activity"/>
    <property type="evidence" value="ECO:0007669"/>
    <property type="project" value="TreeGrafter"/>
</dbReference>
<organism evidence="1 2">
    <name type="scientific">Solibaculum mannosilyticum</name>
    <dbReference type="NCBI Taxonomy" id="2780922"/>
    <lineage>
        <taxon>Bacteria</taxon>
        <taxon>Bacillati</taxon>
        <taxon>Bacillota</taxon>
        <taxon>Clostridia</taxon>
        <taxon>Eubacteriales</taxon>
        <taxon>Oscillospiraceae</taxon>
        <taxon>Solibaculum</taxon>
    </lineage>
</organism>
<proteinExistence type="predicted"/>
<dbReference type="AlphaFoldDB" id="A0A7I8D8V5"/>
<dbReference type="Pfam" id="PF08282">
    <property type="entry name" value="Hydrolase_3"/>
    <property type="match status" value="1"/>
</dbReference>
<gene>
    <name evidence="1" type="ORF">C12CBH8_17030</name>
</gene>
<evidence type="ECO:0000313" key="1">
    <source>
        <dbReference type="EMBL" id="BCI61064.1"/>
    </source>
</evidence>
<dbReference type="Proteomes" id="UP000593890">
    <property type="component" value="Chromosome"/>
</dbReference>
<dbReference type="InterPro" id="IPR036412">
    <property type="entry name" value="HAD-like_sf"/>
</dbReference>
<dbReference type="RefSeq" id="WP_215533036.1">
    <property type="nucleotide sequence ID" value="NZ_AP023321.1"/>
</dbReference>
<dbReference type="KEGG" id="sman:C12CBH8_17030"/>
<reference evidence="2" key="1">
    <citation type="submission" date="2020-07" db="EMBL/GenBank/DDBJ databases">
        <title>Complete genome sequencing of Clostridia bacterium strain 12CBH8.</title>
        <authorList>
            <person name="Sakamoto M."/>
            <person name="Murakami T."/>
            <person name="Mori H."/>
        </authorList>
    </citation>
    <scope>NUCLEOTIDE SEQUENCE [LARGE SCALE GENOMIC DNA]</scope>
    <source>
        <strain evidence="2">12CBH8</strain>
    </source>
</reference>
<protein>
    <submittedName>
        <fullName evidence="1">Haloacid dehalogenase</fullName>
    </submittedName>
</protein>
<evidence type="ECO:0000313" key="2">
    <source>
        <dbReference type="Proteomes" id="UP000593890"/>
    </source>
</evidence>
<dbReference type="GO" id="GO:0005829">
    <property type="term" value="C:cytosol"/>
    <property type="evidence" value="ECO:0007669"/>
    <property type="project" value="TreeGrafter"/>
</dbReference>
<dbReference type="Gene3D" id="3.40.50.1000">
    <property type="entry name" value="HAD superfamily/HAD-like"/>
    <property type="match status" value="1"/>
</dbReference>
<dbReference type="GO" id="GO:0000287">
    <property type="term" value="F:magnesium ion binding"/>
    <property type="evidence" value="ECO:0007669"/>
    <property type="project" value="TreeGrafter"/>
</dbReference>
<dbReference type="InterPro" id="IPR023214">
    <property type="entry name" value="HAD_sf"/>
</dbReference>
<keyword evidence="2" id="KW-1185">Reference proteome</keyword>
<dbReference type="EMBL" id="AP023321">
    <property type="protein sequence ID" value="BCI61064.1"/>
    <property type="molecule type" value="Genomic_DNA"/>
</dbReference>
<sequence>MSKSLEGCLLISDLDGTMLDENSRIPENNLQAVRRFVEEGGIFTIATGRTVESARRYVEQLPVNAPVCVMNGSLLYDYRQERIVWEHPLPPEAKQYARRVLECMPDIGVEFSSGRQLYVLRGNDITWEHVKFEGLPYVKTTLDEVPPVWHKVLYGAPSDRMVDVMEFCNRVSHHGVTYVATSPQYYEMLPEGSNKGETLGVLARMLKIALDKTFAIGDYYNDRELVRKAGCGALAANAPKELYPEADLIVRDHTQGAVADFVGKIECGTIFAQEV</sequence>
<dbReference type="SUPFAM" id="SSF56784">
    <property type="entry name" value="HAD-like"/>
    <property type="match status" value="1"/>
</dbReference>
<name>A0A7I8D8V5_9FIRM</name>
<dbReference type="PANTHER" id="PTHR10000">
    <property type="entry name" value="PHOSPHOSERINE PHOSPHATASE"/>
    <property type="match status" value="1"/>
</dbReference>
<dbReference type="InterPro" id="IPR006379">
    <property type="entry name" value="HAD-SF_hydro_IIB"/>
</dbReference>
<dbReference type="Gene3D" id="3.30.1240.10">
    <property type="match status" value="1"/>
</dbReference>
<dbReference type="PANTHER" id="PTHR10000:SF8">
    <property type="entry name" value="HAD SUPERFAMILY HYDROLASE-LIKE, TYPE 3"/>
    <property type="match status" value="1"/>
</dbReference>
<accession>A0A7I8D8V5</accession>